<reference evidence="1" key="1">
    <citation type="submission" date="2014-09" db="EMBL/GenBank/DDBJ databases">
        <authorList>
            <person name="Magalhaes I.L.F."/>
            <person name="Oliveira U."/>
            <person name="Santos F.R."/>
            <person name="Vidigal T.H.D.A."/>
            <person name="Brescovit A.D."/>
            <person name="Santos A.J."/>
        </authorList>
    </citation>
    <scope>NUCLEOTIDE SEQUENCE</scope>
    <source>
        <tissue evidence="1">Shoot tissue taken approximately 20 cm above the soil surface</tissue>
    </source>
</reference>
<dbReference type="EMBL" id="GBRH01257473">
    <property type="protein sequence ID" value="JAD40422.1"/>
    <property type="molecule type" value="Transcribed_RNA"/>
</dbReference>
<accession>A0A0A9A057</accession>
<proteinExistence type="predicted"/>
<evidence type="ECO:0000313" key="1">
    <source>
        <dbReference type="EMBL" id="JAD40422.1"/>
    </source>
</evidence>
<protein>
    <submittedName>
        <fullName evidence="1">Uncharacterized protein</fullName>
    </submittedName>
</protein>
<name>A0A0A9A057_ARUDO</name>
<organism evidence="1">
    <name type="scientific">Arundo donax</name>
    <name type="common">Giant reed</name>
    <name type="synonym">Donax arundinaceus</name>
    <dbReference type="NCBI Taxonomy" id="35708"/>
    <lineage>
        <taxon>Eukaryota</taxon>
        <taxon>Viridiplantae</taxon>
        <taxon>Streptophyta</taxon>
        <taxon>Embryophyta</taxon>
        <taxon>Tracheophyta</taxon>
        <taxon>Spermatophyta</taxon>
        <taxon>Magnoliopsida</taxon>
        <taxon>Liliopsida</taxon>
        <taxon>Poales</taxon>
        <taxon>Poaceae</taxon>
        <taxon>PACMAD clade</taxon>
        <taxon>Arundinoideae</taxon>
        <taxon>Arundineae</taxon>
        <taxon>Arundo</taxon>
    </lineage>
</organism>
<reference evidence="1" key="2">
    <citation type="journal article" date="2015" name="Data Brief">
        <title>Shoot transcriptome of the giant reed, Arundo donax.</title>
        <authorList>
            <person name="Barrero R.A."/>
            <person name="Guerrero F.D."/>
            <person name="Moolhuijzen P."/>
            <person name="Goolsby J.A."/>
            <person name="Tidwell J."/>
            <person name="Bellgard S.E."/>
            <person name="Bellgard M.I."/>
        </authorList>
    </citation>
    <scope>NUCLEOTIDE SEQUENCE</scope>
    <source>
        <tissue evidence="1">Shoot tissue taken approximately 20 cm above the soil surface</tissue>
    </source>
</reference>
<sequence>MNVRYVLNNVIITSLQSFYELI</sequence>
<dbReference type="AlphaFoldDB" id="A0A0A9A057"/>